<evidence type="ECO:0000256" key="1">
    <source>
        <dbReference type="SAM" id="MobiDB-lite"/>
    </source>
</evidence>
<keyword evidence="3" id="KW-1185">Reference proteome</keyword>
<evidence type="ECO:0000313" key="2">
    <source>
        <dbReference type="EMBL" id="KAK3786470.1"/>
    </source>
</evidence>
<organism evidence="2 3">
    <name type="scientific">Elysia crispata</name>
    <name type="common">lettuce slug</name>
    <dbReference type="NCBI Taxonomy" id="231223"/>
    <lineage>
        <taxon>Eukaryota</taxon>
        <taxon>Metazoa</taxon>
        <taxon>Spiralia</taxon>
        <taxon>Lophotrochozoa</taxon>
        <taxon>Mollusca</taxon>
        <taxon>Gastropoda</taxon>
        <taxon>Heterobranchia</taxon>
        <taxon>Euthyneura</taxon>
        <taxon>Panpulmonata</taxon>
        <taxon>Sacoglossa</taxon>
        <taxon>Placobranchoidea</taxon>
        <taxon>Plakobranchidae</taxon>
        <taxon>Elysia</taxon>
    </lineage>
</organism>
<gene>
    <name evidence="2" type="ORF">RRG08_058528</name>
</gene>
<comment type="caution">
    <text evidence="2">The sequence shown here is derived from an EMBL/GenBank/DDBJ whole genome shotgun (WGS) entry which is preliminary data.</text>
</comment>
<dbReference type="AlphaFoldDB" id="A0AAE1AEL0"/>
<proteinExistence type="predicted"/>
<dbReference type="Proteomes" id="UP001283361">
    <property type="component" value="Unassembled WGS sequence"/>
</dbReference>
<reference evidence="2" key="1">
    <citation type="journal article" date="2023" name="G3 (Bethesda)">
        <title>A reference genome for the long-term kleptoplast-retaining sea slug Elysia crispata morphotype clarki.</title>
        <authorList>
            <person name="Eastman K.E."/>
            <person name="Pendleton A.L."/>
            <person name="Shaikh M.A."/>
            <person name="Suttiyut T."/>
            <person name="Ogas R."/>
            <person name="Tomko P."/>
            <person name="Gavelis G."/>
            <person name="Widhalm J.R."/>
            <person name="Wisecaver J.H."/>
        </authorList>
    </citation>
    <scope>NUCLEOTIDE SEQUENCE</scope>
    <source>
        <strain evidence="2">ECLA1</strain>
    </source>
</reference>
<dbReference type="EMBL" id="JAWDGP010001963">
    <property type="protein sequence ID" value="KAK3786470.1"/>
    <property type="molecule type" value="Genomic_DNA"/>
</dbReference>
<name>A0AAE1AEL0_9GAST</name>
<feature type="region of interest" description="Disordered" evidence="1">
    <location>
        <begin position="1"/>
        <end position="24"/>
    </location>
</feature>
<evidence type="ECO:0000313" key="3">
    <source>
        <dbReference type="Proteomes" id="UP001283361"/>
    </source>
</evidence>
<sequence length="83" mass="9121">MVGRSGSIAGTPEDRRNPIIPLERWQGGPACSGLGDPSIPLEFHYKARRHRGNPYQPMPSLWKIRLSLSGHGPVKPSQLIKPA</sequence>
<accession>A0AAE1AEL0</accession>
<protein>
    <submittedName>
        <fullName evidence="2">Uncharacterized protein</fullName>
    </submittedName>
</protein>